<name>A0A5B7FR09_PORTR</name>
<organism evidence="1 2">
    <name type="scientific">Portunus trituberculatus</name>
    <name type="common">Swimming crab</name>
    <name type="synonym">Neptunus trituberculatus</name>
    <dbReference type="NCBI Taxonomy" id="210409"/>
    <lineage>
        <taxon>Eukaryota</taxon>
        <taxon>Metazoa</taxon>
        <taxon>Ecdysozoa</taxon>
        <taxon>Arthropoda</taxon>
        <taxon>Crustacea</taxon>
        <taxon>Multicrustacea</taxon>
        <taxon>Malacostraca</taxon>
        <taxon>Eumalacostraca</taxon>
        <taxon>Eucarida</taxon>
        <taxon>Decapoda</taxon>
        <taxon>Pleocyemata</taxon>
        <taxon>Brachyura</taxon>
        <taxon>Eubrachyura</taxon>
        <taxon>Portunoidea</taxon>
        <taxon>Portunidae</taxon>
        <taxon>Portuninae</taxon>
        <taxon>Portunus</taxon>
    </lineage>
</organism>
<dbReference type="AlphaFoldDB" id="A0A5B7FR09"/>
<protein>
    <submittedName>
        <fullName evidence="1">Uncharacterized protein</fullName>
    </submittedName>
</protein>
<evidence type="ECO:0000313" key="2">
    <source>
        <dbReference type="Proteomes" id="UP000324222"/>
    </source>
</evidence>
<gene>
    <name evidence="1" type="ORF">E2C01_042739</name>
</gene>
<evidence type="ECO:0000313" key="1">
    <source>
        <dbReference type="EMBL" id="MPC48952.1"/>
    </source>
</evidence>
<comment type="caution">
    <text evidence="1">The sequence shown here is derived from an EMBL/GenBank/DDBJ whole genome shotgun (WGS) entry which is preliminary data.</text>
</comment>
<dbReference type="Proteomes" id="UP000324222">
    <property type="component" value="Unassembled WGS sequence"/>
</dbReference>
<sequence>MLVCRCRRRGPVLGMQGTCREGFEPVRLEILLTPKHTLFHCITCNRGVDEMNGGSSVSVARVKGTEKEYNRYGDGKRDEGKKCYIRRGSCLLLLFLLLPGDAPHWRSGSQCGSASEYLVDFPVHFIISADPRRDGPSKSLTNV</sequence>
<proteinExistence type="predicted"/>
<reference evidence="1 2" key="1">
    <citation type="submission" date="2019-05" db="EMBL/GenBank/DDBJ databases">
        <title>Another draft genome of Portunus trituberculatus and its Hox gene families provides insights of decapod evolution.</title>
        <authorList>
            <person name="Jeong J.-H."/>
            <person name="Song I."/>
            <person name="Kim S."/>
            <person name="Choi T."/>
            <person name="Kim D."/>
            <person name="Ryu S."/>
            <person name="Kim W."/>
        </authorList>
    </citation>
    <scope>NUCLEOTIDE SEQUENCE [LARGE SCALE GENOMIC DNA]</scope>
    <source>
        <tissue evidence="1">Muscle</tissue>
    </source>
</reference>
<dbReference type="EMBL" id="VSRR010008574">
    <property type="protein sequence ID" value="MPC48952.1"/>
    <property type="molecule type" value="Genomic_DNA"/>
</dbReference>
<accession>A0A5B7FR09</accession>
<keyword evidence="2" id="KW-1185">Reference proteome</keyword>